<comment type="caution">
    <text evidence="1">The sequence shown here is derived from an EMBL/GenBank/DDBJ whole genome shotgun (WGS) entry which is preliminary data.</text>
</comment>
<evidence type="ECO:0000313" key="2">
    <source>
        <dbReference type="Proteomes" id="UP000034349"/>
    </source>
</evidence>
<name>A0A0G0B2W0_9BACT</name>
<reference evidence="1 2" key="1">
    <citation type="journal article" date="2015" name="Nature">
        <title>rRNA introns, odd ribosomes, and small enigmatic genomes across a large radiation of phyla.</title>
        <authorList>
            <person name="Brown C.T."/>
            <person name="Hug L.A."/>
            <person name="Thomas B.C."/>
            <person name="Sharon I."/>
            <person name="Castelle C.J."/>
            <person name="Singh A."/>
            <person name="Wilkins M.J."/>
            <person name="Williams K.H."/>
            <person name="Banfield J.F."/>
        </authorList>
    </citation>
    <scope>NUCLEOTIDE SEQUENCE [LARGE SCALE GENOMIC DNA]</scope>
</reference>
<dbReference type="EMBL" id="LBOK01000048">
    <property type="protein sequence ID" value="KKP33180.1"/>
    <property type="molecule type" value="Genomic_DNA"/>
</dbReference>
<evidence type="ECO:0000313" key="1">
    <source>
        <dbReference type="EMBL" id="KKP33180.1"/>
    </source>
</evidence>
<sequence>LIGSHLNNARAKYEESGRKLVRIQDKVKQLEEPKK</sequence>
<proteinExistence type="predicted"/>
<organism evidence="1 2">
    <name type="scientific">Candidatus Roizmanbacteria bacterium GW2011_GWA2_32_13</name>
    <dbReference type="NCBI Taxonomy" id="1618475"/>
    <lineage>
        <taxon>Bacteria</taxon>
        <taxon>Candidatus Roizmaniibacteriota</taxon>
    </lineage>
</organism>
<feature type="non-terminal residue" evidence="1">
    <location>
        <position position="1"/>
    </location>
</feature>
<protein>
    <submittedName>
        <fullName evidence="1">Uncharacterized protein</fullName>
    </submittedName>
</protein>
<gene>
    <name evidence="1" type="ORF">UR23_C0048G0001</name>
</gene>
<dbReference type="AlphaFoldDB" id="A0A0G0B2W0"/>
<accession>A0A0G0B2W0</accession>
<dbReference type="Proteomes" id="UP000034349">
    <property type="component" value="Unassembled WGS sequence"/>
</dbReference>